<protein>
    <recommendedName>
        <fullName evidence="3">Reverse transcriptase domain-containing protein</fullName>
    </recommendedName>
</protein>
<evidence type="ECO:0000256" key="1">
    <source>
        <dbReference type="SAM" id="MobiDB-lite"/>
    </source>
</evidence>
<feature type="compositionally biased region" description="Gly residues" evidence="1">
    <location>
        <begin position="255"/>
        <end position="273"/>
    </location>
</feature>
<dbReference type="PANTHER" id="PTHR35121">
    <property type="entry name" value="HOMEODOMAIN PROTEIN 8, PUTATIVE-RELATED"/>
    <property type="match status" value="1"/>
</dbReference>
<evidence type="ECO:0000313" key="2">
    <source>
        <dbReference type="EMBL" id="GEU30088.1"/>
    </source>
</evidence>
<dbReference type="PANTHER" id="PTHR35121:SF2">
    <property type="entry name" value="SWIM-TYPE DOMAIN-CONTAINING PROTEIN"/>
    <property type="match status" value="1"/>
</dbReference>
<sequence length="522" mass="57513">MLRLMPRVSSNDTVCAFIQQELSQNSELLVLAHDPCTVQVVASVRECRVNEVKFRRENGLGSLATLVPSTTLTLGALSHVHADLLLPRKRIRASSVASSPEDNIKGIIEIGSKEEDIHSNVMADIEVNITAEVVATAEFRVELVVGFEGDDEAKKEAESSARGTVEIRIERVVELVVSDDVADIKRDQRAQRRRELIASGTMPTIRFGMKPEAIEEMIARRVAKAIEAYDTNRNQGPMMECGDEHEDNHKDNHGDGGNNGNGNGNGMRGGNEGGNPSIKAGDYVPIARECTYQDFLKYQPLRFKGTEGVVGLSSSLTWWNSHKRTIGTNAAYAMTWKSLMKLMTEVYCQRNEIQKIETELWNLTMKDEDQGEKFIGGIPINIQGNVIAAEPAILQDAIRIAKNLMDRKLKGYAAGKAENKRRMASGLTAGDGFFRVGGFEGCLASGDMEITRRPYHRNCNCALHKTSGKCSHISPLTNVSYPIRRVWSEGSLALLVSTNNSSLCSSPTTDISRVGKQHFDFV</sequence>
<gene>
    <name evidence="2" type="ORF">Tci_002066</name>
</gene>
<comment type="caution">
    <text evidence="2">The sequence shown here is derived from an EMBL/GenBank/DDBJ whole genome shotgun (WGS) entry which is preliminary data.</text>
</comment>
<accession>A0A699GN13</accession>
<organism evidence="2">
    <name type="scientific">Tanacetum cinerariifolium</name>
    <name type="common">Dalmatian daisy</name>
    <name type="synonym">Chrysanthemum cinerariifolium</name>
    <dbReference type="NCBI Taxonomy" id="118510"/>
    <lineage>
        <taxon>Eukaryota</taxon>
        <taxon>Viridiplantae</taxon>
        <taxon>Streptophyta</taxon>
        <taxon>Embryophyta</taxon>
        <taxon>Tracheophyta</taxon>
        <taxon>Spermatophyta</taxon>
        <taxon>Magnoliopsida</taxon>
        <taxon>eudicotyledons</taxon>
        <taxon>Gunneridae</taxon>
        <taxon>Pentapetalae</taxon>
        <taxon>asterids</taxon>
        <taxon>campanulids</taxon>
        <taxon>Asterales</taxon>
        <taxon>Asteraceae</taxon>
        <taxon>Asteroideae</taxon>
        <taxon>Anthemideae</taxon>
        <taxon>Anthemidinae</taxon>
        <taxon>Tanacetum</taxon>
    </lineage>
</organism>
<dbReference type="EMBL" id="BKCJ010000126">
    <property type="protein sequence ID" value="GEU30088.1"/>
    <property type="molecule type" value="Genomic_DNA"/>
</dbReference>
<evidence type="ECO:0008006" key="3">
    <source>
        <dbReference type="Google" id="ProtNLM"/>
    </source>
</evidence>
<reference evidence="2" key="1">
    <citation type="journal article" date="2019" name="Sci. Rep.">
        <title>Draft genome of Tanacetum cinerariifolium, the natural source of mosquito coil.</title>
        <authorList>
            <person name="Yamashiro T."/>
            <person name="Shiraishi A."/>
            <person name="Satake H."/>
            <person name="Nakayama K."/>
        </authorList>
    </citation>
    <scope>NUCLEOTIDE SEQUENCE</scope>
</reference>
<name>A0A699GN13_TANCI</name>
<dbReference type="AlphaFoldDB" id="A0A699GN13"/>
<feature type="region of interest" description="Disordered" evidence="1">
    <location>
        <begin position="234"/>
        <end position="276"/>
    </location>
</feature>
<proteinExistence type="predicted"/>